<evidence type="ECO:0000313" key="2">
    <source>
        <dbReference type="EMBL" id="RPB28686.1"/>
    </source>
</evidence>
<sequence>MADTKAIAWLGAVPVWSPSHPSDDLPLVMKRQNSSHGLIQMKYNWGSRVLIPVGRGATEGLGVGGNSDHSGEAGIGRMSQDRVDNLSEKRKMGYLEWKRDIMRRVLKVEKGDESGHGGEGKAELSVR</sequence>
<feature type="region of interest" description="Disordered" evidence="1">
    <location>
        <begin position="108"/>
        <end position="127"/>
    </location>
</feature>
<reference evidence="2 3" key="1">
    <citation type="journal article" date="2018" name="Nat. Ecol. Evol.">
        <title>Pezizomycetes genomes reveal the molecular basis of ectomycorrhizal truffle lifestyle.</title>
        <authorList>
            <person name="Murat C."/>
            <person name="Payen T."/>
            <person name="Noel B."/>
            <person name="Kuo A."/>
            <person name="Morin E."/>
            <person name="Chen J."/>
            <person name="Kohler A."/>
            <person name="Krizsan K."/>
            <person name="Balestrini R."/>
            <person name="Da Silva C."/>
            <person name="Montanini B."/>
            <person name="Hainaut M."/>
            <person name="Levati E."/>
            <person name="Barry K.W."/>
            <person name="Belfiori B."/>
            <person name="Cichocki N."/>
            <person name="Clum A."/>
            <person name="Dockter R.B."/>
            <person name="Fauchery L."/>
            <person name="Guy J."/>
            <person name="Iotti M."/>
            <person name="Le Tacon F."/>
            <person name="Lindquist E.A."/>
            <person name="Lipzen A."/>
            <person name="Malagnac F."/>
            <person name="Mello A."/>
            <person name="Molinier V."/>
            <person name="Miyauchi S."/>
            <person name="Poulain J."/>
            <person name="Riccioni C."/>
            <person name="Rubini A."/>
            <person name="Sitrit Y."/>
            <person name="Splivallo R."/>
            <person name="Traeger S."/>
            <person name="Wang M."/>
            <person name="Zifcakova L."/>
            <person name="Wipf D."/>
            <person name="Zambonelli A."/>
            <person name="Paolocci F."/>
            <person name="Nowrousian M."/>
            <person name="Ottonello S."/>
            <person name="Baldrian P."/>
            <person name="Spatafora J.W."/>
            <person name="Henrissat B."/>
            <person name="Nagy L.G."/>
            <person name="Aury J.M."/>
            <person name="Wincker P."/>
            <person name="Grigoriev I.V."/>
            <person name="Bonfante P."/>
            <person name="Martin F.M."/>
        </authorList>
    </citation>
    <scope>NUCLEOTIDE SEQUENCE [LARGE SCALE GENOMIC DNA]</scope>
    <source>
        <strain evidence="2 3">ATCC MYA-4762</strain>
    </source>
</reference>
<feature type="region of interest" description="Disordered" evidence="1">
    <location>
        <begin position="58"/>
        <end position="82"/>
    </location>
</feature>
<accession>A0A3N4M0I7</accession>
<keyword evidence="3" id="KW-1185">Reference proteome</keyword>
<evidence type="ECO:0000313" key="3">
    <source>
        <dbReference type="Proteomes" id="UP000267821"/>
    </source>
</evidence>
<dbReference type="Proteomes" id="UP000267821">
    <property type="component" value="Unassembled WGS sequence"/>
</dbReference>
<organism evidence="2 3">
    <name type="scientific">Terfezia boudieri ATCC MYA-4762</name>
    <dbReference type="NCBI Taxonomy" id="1051890"/>
    <lineage>
        <taxon>Eukaryota</taxon>
        <taxon>Fungi</taxon>
        <taxon>Dikarya</taxon>
        <taxon>Ascomycota</taxon>
        <taxon>Pezizomycotina</taxon>
        <taxon>Pezizomycetes</taxon>
        <taxon>Pezizales</taxon>
        <taxon>Pezizaceae</taxon>
        <taxon>Terfezia</taxon>
    </lineage>
</organism>
<evidence type="ECO:0000256" key="1">
    <source>
        <dbReference type="SAM" id="MobiDB-lite"/>
    </source>
</evidence>
<gene>
    <name evidence="2" type="ORF">L211DRAFT_403359</name>
</gene>
<name>A0A3N4M0I7_9PEZI</name>
<protein>
    <submittedName>
        <fullName evidence="2">Uncharacterized protein</fullName>
    </submittedName>
</protein>
<dbReference type="AlphaFoldDB" id="A0A3N4M0I7"/>
<dbReference type="EMBL" id="ML121529">
    <property type="protein sequence ID" value="RPB28686.1"/>
    <property type="molecule type" value="Genomic_DNA"/>
</dbReference>
<proteinExistence type="predicted"/>
<dbReference type="OrthoDB" id="5367324at2759"/>
<dbReference type="InParanoid" id="A0A3N4M0I7"/>